<dbReference type="InterPro" id="IPR000847">
    <property type="entry name" value="LysR_HTH_N"/>
</dbReference>
<evidence type="ECO:0000313" key="8">
    <source>
        <dbReference type="Proteomes" id="UP001363010"/>
    </source>
</evidence>
<accession>A0ABU8VZY1</accession>
<dbReference type="PRINTS" id="PR00039">
    <property type="entry name" value="HTHLYSR"/>
</dbReference>
<evidence type="ECO:0000256" key="2">
    <source>
        <dbReference type="ARBA" id="ARBA00023015"/>
    </source>
</evidence>
<dbReference type="InterPro" id="IPR036388">
    <property type="entry name" value="WH-like_DNA-bd_sf"/>
</dbReference>
<evidence type="ECO:0000313" key="7">
    <source>
        <dbReference type="EMBL" id="MEJ8822784.1"/>
    </source>
</evidence>
<evidence type="ECO:0000256" key="4">
    <source>
        <dbReference type="ARBA" id="ARBA00023159"/>
    </source>
</evidence>
<dbReference type="Gene3D" id="3.40.190.290">
    <property type="match status" value="1"/>
</dbReference>
<organism evidence="7 8">
    <name type="scientific">Variovorax humicola</name>
    <dbReference type="NCBI Taxonomy" id="1769758"/>
    <lineage>
        <taxon>Bacteria</taxon>
        <taxon>Pseudomonadati</taxon>
        <taxon>Pseudomonadota</taxon>
        <taxon>Betaproteobacteria</taxon>
        <taxon>Burkholderiales</taxon>
        <taxon>Comamonadaceae</taxon>
        <taxon>Variovorax</taxon>
    </lineage>
</organism>
<keyword evidence="4" id="KW-0010">Activator</keyword>
<dbReference type="RefSeq" id="WP_340363814.1">
    <property type="nucleotide sequence ID" value="NZ_JBBKZV010000005.1"/>
</dbReference>
<evidence type="ECO:0000256" key="3">
    <source>
        <dbReference type="ARBA" id="ARBA00023125"/>
    </source>
</evidence>
<dbReference type="SUPFAM" id="SSF46785">
    <property type="entry name" value="Winged helix' DNA-binding domain"/>
    <property type="match status" value="1"/>
</dbReference>
<evidence type="ECO:0000256" key="1">
    <source>
        <dbReference type="ARBA" id="ARBA00009437"/>
    </source>
</evidence>
<feature type="domain" description="HTH lysR-type" evidence="6">
    <location>
        <begin position="12"/>
        <end position="69"/>
    </location>
</feature>
<comment type="similarity">
    <text evidence="1">Belongs to the LysR transcriptional regulatory family.</text>
</comment>
<protein>
    <submittedName>
        <fullName evidence="7">LysR substrate-binding domain-containing protein</fullName>
    </submittedName>
</protein>
<keyword evidence="5" id="KW-0804">Transcription</keyword>
<evidence type="ECO:0000256" key="5">
    <source>
        <dbReference type="ARBA" id="ARBA00023163"/>
    </source>
</evidence>
<comment type="caution">
    <text evidence="7">The sequence shown here is derived from an EMBL/GenBank/DDBJ whole genome shotgun (WGS) entry which is preliminary data.</text>
</comment>
<sequence>MAYGIDEKHIAMELRQLRYFVGVCEAGSLLQAAGRLHVAQPALGQQIAALEDEVGSKLFERSSRGMALNDAGRTFLEHARVVLADVERARLSVRDSTAEPRGEVVIGLPTTIALAATVPILRACRERLPHVRLKVVEAYSGFLTEWLQGGRLDLALLFGDAPEPALAKRALLDERLALVTDASGALAPARISLARAARYPLILPGREHGLRRIIDQACARASVELDVIAEVDSLSSVKKAVESGIGSTILSLASVAEEVAEARLRAYAITDEEMTRRVVCATNVTRPATAASAAVLALATELIHDMVKSGAWPARWIGSGR</sequence>
<evidence type="ECO:0000259" key="6">
    <source>
        <dbReference type="PROSITE" id="PS50931"/>
    </source>
</evidence>
<dbReference type="Gene3D" id="1.10.10.10">
    <property type="entry name" value="Winged helix-like DNA-binding domain superfamily/Winged helix DNA-binding domain"/>
    <property type="match status" value="1"/>
</dbReference>
<reference evidence="7 8" key="1">
    <citation type="submission" date="2024-03" db="EMBL/GenBank/DDBJ databases">
        <title>Novel species of the genus Variovorax.</title>
        <authorList>
            <person name="Liu Q."/>
            <person name="Xin Y.-H."/>
        </authorList>
    </citation>
    <scope>NUCLEOTIDE SEQUENCE [LARGE SCALE GENOMIC DNA]</scope>
    <source>
        <strain evidence="7 8">KACC 18501</strain>
    </source>
</reference>
<dbReference type="PROSITE" id="PS50931">
    <property type="entry name" value="HTH_LYSR"/>
    <property type="match status" value="1"/>
</dbReference>
<proteinExistence type="inferred from homology"/>
<keyword evidence="3" id="KW-0238">DNA-binding</keyword>
<keyword evidence="2" id="KW-0805">Transcription regulation</keyword>
<name>A0ABU8VZY1_9BURK</name>
<dbReference type="PANTHER" id="PTHR30293">
    <property type="entry name" value="TRANSCRIPTIONAL REGULATORY PROTEIN NAC-RELATED"/>
    <property type="match status" value="1"/>
</dbReference>
<dbReference type="InterPro" id="IPR036390">
    <property type="entry name" value="WH_DNA-bd_sf"/>
</dbReference>
<dbReference type="Proteomes" id="UP001363010">
    <property type="component" value="Unassembled WGS sequence"/>
</dbReference>
<gene>
    <name evidence="7" type="ORF">WKW80_12210</name>
</gene>
<dbReference type="SUPFAM" id="SSF53850">
    <property type="entry name" value="Periplasmic binding protein-like II"/>
    <property type="match status" value="1"/>
</dbReference>
<dbReference type="Pfam" id="PF00126">
    <property type="entry name" value="HTH_1"/>
    <property type="match status" value="1"/>
</dbReference>
<dbReference type="EMBL" id="JBBKZV010000005">
    <property type="protein sequence ID" value="MEJ8822784.1"/>
    <property type="molecule type" value="Genomic_DNA"/>
</dbReference>
<dbReference type="InterPro" id="IPR005119">
    <property type="entry name" value="LysR_subst-bd"/>
</dbReference>
<keyword evidence="8" id="KW-1185">Reference proteome</keyword>
<dbReference type="Pfam" id="PF03466">
    <property type="entry name" value="LysR_substrate"/>
    <property type="match status" value="1"/>
</dbReference>
<dbReference type="PANTHER" id="PTHR30293:SF0">
    <property type="entry name" value="NITROGEN ASSIMILATION REGULATORY PROTEIN NAC"/>
    <property type="match status" value="1"/>
</dbReference>